<dbReference type="EMBL" id="JAGKQM010000001">
    <property type="protein sequence ID" value="KAH0942249.1"/>
    <property type="molecule type" value="Genomic_DNA"/>
</dbReference>
<feature type="transmembrane region" description="Helical" evidence="2">
    <location>
        <begin position="21"/>
        <end position="45"/>
    </location>
</feature>
<reference evidence="3 4" key="1">
    <citation type="submission" date="2021-05" db="EMBL/GenBank/DDBJ databases">
        <title>Genome Assembly of Synthetic Allotetraploid Brassica napus Reveals Homoeologous Exchanges between Subgenomes.</title>
        <authorList>
            <person name="Davis J.T."/>
        </authorList>
    </citation>
    <scope>NUCLEOTIDE SEQUENCE [LARGE SCALE GENOMIC DNA]</scope>
    <source>
        <strain evidence="4">cv. Da-Ae</strain>
        <tissue evidence="3">Seedling</tissue>
    </source>
</reference>
<organism evidence="3 4">
    <name type="scientific">Brassica napus</name>
    <name type="common">Rape</name>
    <dbReference type="NCBI Taxonomy" id="3708"/>
    <lineage>
        <taxon>Eukaryota</taxon>
        <taxon>Viridiplantae</taxon>
        <taxon>Streptophyta</taxon>
        <taxon>Embryophyta</taxon>
        <taxon>Tracheophyta</taxon>
        <taxon>Spermatophyta</taxon>
        <taxon>Magnoliopsida</taxon>
        <taxon>eudicotyledons</taxon>
        <taxon>Gunneridae</taxon>
        <taxon>Pentapetalae</taxon>
        <taxon>rosids</taxon>
        <taxon>malvids</taxon>
        <taxon>Brassicales</taxon>
        <taxon>Brassicaceae</taxon>
        <taxon>Brassiceae</taxon>
        <taxon>Brassica</taxon>
    </lineage>
</organism>
<evidence type="ECO:0000313" key="4">
    <source>
        <dbReference type="Proteomes" id="UP000824890"/>
    </source>
</evidence>
<evidence type="ECO:0000256" key="2">
    <source>
        <dbReference type="SAM" id="Phobius"/>
    </source>
</evidence>
<comment type="caution">
    <text evidence="3">The sequence shown here is derived from an EMBL/GenBank/DDBJ whole genome shotgun (WGS) entry which is preliminary data.</text>
</comment>
<gene>
    <name evidence="3" type="ORF">HID58_001886</name>
</gene>
<proteinExistence type="predicted"/>
<name>A0ABQ8EKX6_BRANA</name>
<dbReference type="Proteomes" id="UP000824890">
    <property type="component" value="Unassembled WGS sequence"/>
</dbReference>
<accession>A0ABQ8EKX6</accession>
<keyword evidence="4" id="KW-1185">Reference proteome</keyword>
<sequence length="523" mass="57630">MKAGKSLFLSRHKTKKKSSPPLRHGGLGAVAGGSLLTLPLFFFAFPSLYVLQLICRSPRELCRKLALWIWSSVTDLVYGGLPRCQDEAARRFGKGRVGFWVVSTDERFSQICLASSVTSASWWRVGFGRVSLDSDLSFRRCGEAVVSISLSPWCLGFGLGLNPFQDVPRRSSTSRRAAVVSSLAVSDASFLNGAPLALLTRGVVYAQASEIRWCSSVFVSSSLRFKQQRALLGTVHLLFWVSRAGSSLYLQLRPVTGDACEMVGPSGGLCRFIFLSVTARLVSGYPSALWVFDLLGKLESINGLQSVRERECRVDRAAVCWRWFERKYLCSGRLNFDLVGVVGRGLLVMTGTGNGSLNLRGRIEMKLLPEFYQFHLLLASLILGSGDTFYTVVASFRFWEMVALTTSVSPAIVSGKEVALITLSFLRLLLRFDLESVLDLLSTVLGSRVEIWSRFVFDPAEEVVDLWWISEDCGDGGCIPVKCWGFESFDTCPSDGVSINTEDLDMCPVHEPRVNEAAPLGLG</sequence>
<keyword evidence="2" id="KW-1133">Transmembrane helix</keyword>
<keyword evidence="2" id="KW-0472">Membrane</keyword>
<keyword evidence="2" id="KW-0812">Transmembrane</keyword>
<feature type="region of interest" description="Disordered" evidence="1">
    <location>
        <begin position="1"/>
        <end position="21"/>
    </location>
</feature>
<evidence type="ECO:0000256" key="1">
    <source>
        <dbReference type="SAM" id="MobiDB-lite"/>
    </source>
</evidence>
<evidence type="ECO:0000313" key="3">
    <source>
        <dbReference type="EMBL" id="KAH0942249.1"/>
    </source>
</evidence>
<protein>
    <submittedName>
        <fullName evidence="3">Uncharacterized protein</fullName>
    </submittedName>
</protein>